<reference evidence="4" key="1">
    <citation type="submission" date="2020-03" db="EMBL/GenBank/DDBJ databases">
        <title>Complete genome sequence of sulfur-oxidizing bacterium skT11.</title>
        <authorList>
            <person name="Kanda M."/>
            <person name="Kojima H."/>
            <person name="Fukui M."/>
        </authorList>
    </citation>
    <scope>NUCLEOTIDE SEQUENCE [LARGE SCALE GENOMIC DNA]</scope>
    <source>
        <strain evidence="4">skT11</strain>
    </source>
</reference>
<dbReference type="InterPro" id="IPR023346">
    <property type="entry name" value="Lysozyme-like_dom_sf"/>
</dbReference>
<feature type="domain" description="Transglycosylase SLT" evidence="2">
    <location>
        <begin position="109"/>
        <end position="186"/>
    </location>
</feature>
<dbReference type="Gene3D" id="1.10.530.10">
    <property type="match status" value="1"/>
</dbReference>
<evidence type="ECO:0000259" key="2">
    <source>
        <dbReference type="Pfam" id="PF01464"/>
    </source>
</evidence>
<dbReference type="EMBL" id="AP022853">
    <property type="protein sequence ID" value="BCB26005.1"/>
    <property type="molecule type" value="Genomic_DNA"/>
</dbReference>
<organism evidence="3 4">
    <name type="scientific">Sulfurimicrobium lacus</name>
    <dbReference type="NCBI Taxonomy" id="2715678"/>
    <lineage>
        <taxon>Bacteria</taxon>
        <taxon>Pseudomonadati</taxon>
        <taxon>Pseudomonadota</taxon>
        <taxon>Betaproteobacteria</taxon>
        <taxon>Nitrosomonadales</taxon>
        <taxon>Sulfuricellaceae</taxon>
        <taxon>Sulfurimicrobium</taxon>
    </lineage>
</organism>
<dbReference type="AlphaFoldDB" id="A0A6F8VB75"/>
<name>A0A6F8VB75_9PROT</name>
<keyword evidence="4" id="KW-1185">Reference proteome</keyword>
<keyword evidence="1" id="KW-0812">Transmembrane</keyword>
<dbReference type="InterPro" id="IPR008258">
    <property type="entry name" value="Transglycosylase_SLT_dom_1"/>
</dbReference>
<evidence type="ECO:0000313" key="4">
    <source>
        <dbReference type="Proteomes" id="UP000502260"/>
    </source>
</evidence>
<gene>
    <name evidence="3" type="ORF">SKTS_08910</name>
</gene>
<keyword evidence="1" id="KW-0472">Membrane</keyword>
<protein>
    <recommendedName>
        <fullName evidence="2">Transglycosylase SLT domain-containing protein</fullName>
    </recommendedName>
</protein>
<dbReference type="RefSeq" id="WP_173060985.1">
    <property type="nucleotide sequence ID" value="NZ_AP022853.1"/>
</dbReference>
<dbReference type="Proteomes" id="UP000502260">
    <property type="component" value="Chromosome"/>
</dbReference>
<feature type="transmembrane region" description="Helical" evidence="1">
    <location>
        <begin position="17"/>
        <end position="38"/>
    </location>
</feature>
<dbReference type="Pfam" id="PF01464">
    <property type="entry name" value="SLT"/>
    <property type="match status" value="1"/>
</dbReference>
<accession>A0A6F8VB75</accession>
<dbReference type="KEGG" id="slac:SKTS_08910"/>
<evidence type="ECO:0000313" key="3">
    <source>
        <dbReference type="EMBL" id="BCB26005.1"/>
    </source>
</evidence>
<dbReference type="SUPFAM" id="SSF53955">
    <property type="entry name" value="Lysozyme-like"/>
    <property type="match status" value="1"/>
</dbReference>
<proteinExistence type="predicted"/>
<keyword evidence="1" id="KW-1133">Transmembrane helix</keyword>
<sequence length="228" mass="24695">MDASTSLKHRMARNANAIVNFVQVSLLISGLMLFIITFNRSIEQLAIIDAKHKTEVEYRVAAPLDIAPADPAPETLTPKMHAALGYVSQRYRVSAAALEPIFAAAQLTGRKLRLDPLLIIAVIGIESRFNPFSESSKGAQGLMQVMPRFHRDKLPEGAGQLSFFDPVVNVGVGAQVLEESIRRNGGLVAGLQQFAGAPDDEEQAYATKVMAEKQRLEQAARAGATKDA</sequence>
<evidence type="ECO:0000256" key="1">
    <source>
        <dbReference type="SAM" id="Phobius"/>
    </source>
</evidence>